<reference evidence="14" key="1">
    <citation type="submission" date="2017-02" db="UniProtKB">
        <authorList>
            <consortium name="WormBaseParasite"/>
        </authorList>
    </citation>
    <scope>IDENTIFICATION</scope>
</reference>
<dbReference type="GO" id="GO:0009755">
    <property type="term" value="P:hormone-mediated signaling pathway"/>
    <property type="evidence" value="ECO:0007669"/>
    <property type="project" value="TreeGrafter"/>
</dbReference>
<dbReference type="InterPro" id="IPR013088">
    <property type="entry name" value="Znf_NHR/GATA"/>
</dbReference>
<keyword evidence="5" id="KW-0862">Zinc</keyword>
<evidence type="ECO:0000256" key="1">
    <source>
        <dbReference type="ARBA" id="ARBA00004123"/>
    </source>
</evidence>
<evidence type="ECO:0000256" key="2">
    <source>
        <dbReference type="ARBA" id="ARBA00005993"/>
    </source>
</evidence>
<dbReference type="GO" id="GO:0008270">
    <property type="term" value="F:zinc ion binding"/>
    <property type="evidence" value="ECO:0007669"/>
    <property type="project" value="UniProtKB-KW"/>
</dbReference>
<dbReference type="GO" id="GO:0004879">
    <property type="term" value="F:nuclear receptor activity"/>
    <property type="evidence" value="ECO:0007669"/>
    <property type="project" value="TreeGrafter"/>
</dbReference>
<name>A0A0N5D4D9_THECL</name>
<evidence type="ECO:0000256" key="10">
    <source>
        <dbReference type="ARBA" id="ARBA00023242"/>
    </source>
</evidence>
<dbReference type="GO" id="GO:0000122">
    <property type="term" value="P:negative regulation of transcription by RNA polymerase II"/>
    <property type="evidence" value="ECO:0007669"/>
    <property type="project" value="TreeGrafter"/>
</dbReference>
<reference evidence="12 13" key="2">
    <citation type="submission" date="2018-11" db="EMBL/GenBank/DDBJ databases">
        <authorList>
            <consortium name="Pathogen Informatics"/>
        </authorList>
    </citation>
    <scope>NUCLEOTIDE SEQUENCE [LARGE SCALE GENOMIC DNA]</scope>
</reference>
<dbReference type="WBParaSite" id="TCLT_0000782901-mRNA-1">
    <property type="protein sequence ID" value="TCLT_0000782901-mRNA-1"/>
    <property type="gene ID" value="TCLT_0000782901"/>
</dbReference>
<dbReference type="InterPro" id="IPR001628">
    <property type="entry name" value="Znf_hrmn_rcpt"/>
</dbReference>
<dbReference type="FunFam" id="3.30.50.10:FF:000006">
    <property type="entry name" value="Nuclear receptor subfamily 5 group A member"/>
    <property type="match status" value="1"/>
</dbReference>
<evidence type="ECO:0000313" key="14">
    <source>
        <dbReference type="WBParaSite" id="TCLT_0000782901-mRNA-1"/>
    </source>
</evidence>
<dbReference type="Gene3D" id="3.30.50.10">
    <property type="entry name" value="Erythroid Transcription Factor GATA-1, subunit A"/>
    <property type="match status" value="1"/>
</dbReference>
<evidence type="ECO:0000256" key="6">
    <source>
        <dbReference type="ARBA" id="ARBA00023015"/>
    </source>
</evidence>
<keyword evidence="10" id="KW-0539">Nucleus</keyword>
<protein>
    <submittedName>
        <fullName evidence="14">Nuclear receptor domain-containing protein</fullName>
    </submittedName>
</protein>
<dbReference type="EMBL" id="UYYF01004548">
    <property type="protein sequence ID" value="VDN05314.1"/>
    <property type="molecule type" value="Genomic_DNA"/>
</dbReference>
<keyword evidence="8" id="KW-0804">Transcription</keyword>
<dbReference type="InterPro" id="IPR035500">
    <property type="entry name" value="NHR-like_dom_sf"/>
</dbReference>
<dbReference type="PROSITE" id="PS00031">
    <property type="entry name" value="NUCLEAR_REC_DBD_1"/>
    <property type="match status" value="1"/>
</dbReference>
<comment type="subcellular location">
    <subcellularLocation>
        <location evidence="1">Nucleus</location>
    </subcellularLocation>
</comment>
<dbReference type="SMART" id="SM00399">
    <property type="entry name" value="ZnF_C4"/>
    <property type="match status" value="1"/>
</dbReference>
<dbReference type="InterPro" id="IPR001723">
    <property type="entry name" value="Nuclear_hrmn_rcpt"/>
</dbReference>
<evidence type="ECO:0000256" key="5">
    <source>
        <dbReference type="ARBA" id="ARBA00022833"/>
    </source>
</evidence>
<organism evidence="14">
    <name type="scientific">Thelazia callipaeda</name>
    <name type="common">Oriental eyeworm</name>
    <name type="synonym">Parasitic nematode</name>
    <dbReference type="NCBI Taxonomy" id="103827"/>
    <lineage>
        <taxon>Eukaryota</taxon>
        <taxon>Metazoa</taxon>
        <taxon>Ecdysozoa</taxon>
        <taxon>Nematoda</taxon>
        <taxon>Chromadorea</taxon>
        <taxon>Rhabditida</taxon>
        <taxon>Spirurina</taxon>
        <taxon>Spiruromorpha</taxon>
        <taxon>Thelazioidea</taxon>
        <taxon>Thelaziidae</taxon>
        <taxon>Thelazia</taxon>
    </lineage>
</organism>
<dbReference type="Pfam" id="PF00105">
    <property type="entry name" value="zf-C4"/>
    <property type="match status" value="1"/>
</dbReference>
<dbReference type="PRINTS" id="PR00047">
    <property type="entry name" value="STROIDFINGER"/>
</dbReference>
<dbReference type="GO" id="GO:0045944">
    <property type="term" value="P:positive regulation of transcription by RNA polymerase II"/>
    <property type="evidence" value="ECO:0007669"/>
    <property type="project" value="TreeGrafter"/>
</dbReference>
<feature type="domain" description="Nuclear receptor" evidence="11">
    <location>
        <begin position="39"/>
        <end position="115"/>
    </location>
</feature>
<keyword evidence="13" id="KW-1185">Reference proteome</keyword>
<comment type="similarity">
    <text evidence="2">Belongs to the nuclear hormone receptor family.</text>
</comment>
<keyword evidence="6" id="KW-0805">Transcription regulation</keyword>
<keyword evidence="7" id="KW-0238">DNA-binding</keyword>
<dbReference type="AlphaFoldDB" id="A0A0N5D4D9"/>
<dbReference type="SUPFAM" id="SSF48508">
    <property type="entry name" value="Nuclear receptor ligand-binding domain"/>
    <property type="match status" value="1"/>
</dbReference>
<dbReference type="SUPFAM" id="SSF57716">
    <property type="entry name" value="Glucocorticoid receptor-like (DNA-binding domain)"/>
    <property type="match status" value="1"/>
</dbReference>
<keyword evidence="3" id="KW-0479">Metal-binding</keyword>
<dbReference type="STRING" id="103827.A0A0N5D4D9"/>
<dbReference type="Proteomes" id="UP000276776">
    <property type="component" value="Unassembled WGS sequence"/>
</dbReference>
<evidence type="ECO:0000313" key="12">
    <source>
        <dbReference type="EMBL" id="VDN05314.1"/>
    </source>
</evidence>
<keyword evidence="4" id="KW-0863">Zinc-finger</keyword>
<dbReference type="GO" id="GO:0030154">
    <property type="term" value="P:cell differentiation"/>
    <property type="evidence" value="ECO:0007669"/>
    <property type="project" value="TreeGrafter"/>
</dbReference>
<sequence length="515" mass="58204">MSQSYIPISVRNRDNELIYQTLRSLLRTKMYHNASTSSNYLCQVCADRASGFHYGVFACEGCKGFFRRSIQQKIQYRPCTRNQQCVVARNNRNRCQHCRLQKCIKVGMSRDAVRFGRVPKHEKARMAEELARVTVRTLTDAIRSSLLDGNLVMESCLNGFLRLTENVKKLLEQSSIRSICPIGRIHAHSTIKAVHEFSQSIPGFSLLHHQDRIQLLKGSLFQTTMLAVMSALESEGRNLMAIRTSVDDSQQNAYSPLTIFLQKFNSLKLSVQQIALLTAASMCASEKPLQNQPEMATLIHNRLRHLFRDTFSEEFRSMAFYIFQSLQNELEIQNAVHQQTLEATTVWPGSYCSSTSDSSTTSISDDIPNAAKTTEADSLVIRSCEPLEMEKRPAKTISPPSMEIQISPKEIAVNSCCDRTELRSFVNQTCRNIPITKPSIIESHRSVACLLSRPPILPLALATLRSSNSTRKRVICEESQSRETTSSQNVRHCLYKEAAVISVDEQPLDLSMKRI</sequence>
<dbReference type="CDD" id="cd07166">
    <property type="entry name" value="NR_DBD_REV_ERB"/>
    <property type="match status" value="1"/>
</dbReference>
<dbReference type="GO" id="GO:0000978">
    <property type="term" value="F:RNA polymerase II cis-regulatory region sequence-specific DNA binding"/>
    <property type="evidence" value="ECO:0007669"/>
    <property type="project" value="TreeGrafter"/>
</dbReference>
<dbReference type="OMA" id="LEAITIW"/>
<keyword evidence="9" id="KW-0675">Receptor</keyword>
<dbReference type="PANTHER" id="PTHR24082">
    <property type="entry name" value="NUCLEAR HORMONE RECEPTOR"/>
    <property type="match status" value="1"/>
</dbReference>
<gene>
    <name evidence="12" type="ORF">TCLT_LOCUS7818</name>
</gene>
<dbReference type="OrthoDB" id="5771769at2759"/>
<evidence type="ECO:0000256" key="8">
    <source>
        <dbReference type="ARBA" id="ARBA00023163"/>
    </source>
</evidence>
<dbReference type="Gene3D" id="1.10.565.10">
    <property type="entry name" value="Retinoid X Receptor"/>
    <property type="match status" value="1"/>
</dbReference>
<accession>A0A0N5D4D9</accession>
<dbReference type="GO" id="GO:0005634">
    <property type="term" value="C:nucleus"/>
    <property type="evidence" value="ECO:0007669"/>
    <property type="project" value="UniProtKB-SubCell"/>
</dbReference>
<dbReference type="InterPro" id="IPR050234">
    <property type="entry name" value="Nuclear_hormone_rcpt_NR1"/>
</dbReference>
<evidence type="ECO:0000313" key="13">
    <source>
        <dbReference type="Proteomes" id="UP000276776"/>
    </source>
</evidence>
<dbReference type="PANTHER" id="PTHR24082:SF473">
    <property type="entry name" value="ECDYSONE-INDUCED PROTEIN 75B, ISOFORM B"/>
    <property type="match status" value="1"/>
</dbReference>
<dbReference type="PRINTS" id="PR00398">
    <property type="entry name" value="STRDHORMONER"/>
</dbReference>
<evidence type="ECO:0000259" key="11">
    <source>
        <dbReference type="PROSITE" id="PS51030"/>
    </source>
</evidence>
<dbReference type="PROSITE" id="PS51030">
    <property type="entry name" value="NUCLEAR_REC_DBD_2"/>
    <property type="match status" value="1"/>
</dbReference>
<evidence type="ECO:0000256" key="9">
    <source>
        <dbReference type="ARBA" id="ARBA00023170"/>
    </source>
</evidence>
<evidence type="ECO:0000256" key="4">
    <source>
        <dbReference type="ARBA" id="ARBA00022771"/>
    </source>
</evidence>
<proteinExistence type="inferred from homology"/>
<evidence type="ECO:0000256" key="3">
    <source>
        <dbReference type="ARBA" id="ARBA00022723"/>
    </source>
</evidence>
<evidence type="ECO:0000256" key="7">
    <source>
        <dbReference type="ARBA" id="ARBA00023125"/>
    </source>
</evidence>